<evidence type="ECO:0000313" key="15">
    <source>
        <dbReference type="Proteomes" id="UP001055439"/>
    </source>
</evidence>
<dbReference type="PROSITE" id="PS00108">
    <property type="entry name" value="PROTEIN_KINASE_ST"/>
    <property type="match status" value="1"/>
</dbReference>
<evidence type="ECO:0000313" key="14">
    <source>
        <dbReference type="EMBL" id="URD78117.1"/>
    </source>
</evidence>
<keyword evidence="5 14" id="KW-0418">Kinase</keyword>
<dbReference type="InterPro" id="IPR000719">
    <property type="entry name" value="Prot_kinase_dom"/>
</dbReference>
<evidence type="ECO:0000256" key="1">
    <source>
        <dbReference type="ARBA" id="ARBA00013203"/>
    </source>
</evidence>
<dbReference type="AlphaFoldDB" id="A0A9E7EL38"/>
<dbReference type="GO" id="GO:0004674">
    <property type="term" value="F:protein serine/threonine kinase activity"/>
    <property type="evidence" value="ECO:0007669"/>
    <property type="project" value="UniProtKB-KW"/>
</dbReference>
<comment type="similarity">
    <text evidence="7">Belongs to the protein kinase superfamily. CMGC Ser/Thr protein kinase family. Lammer subfamily.</text>
</comment>
<keyword evidence="6 11" id="KW-0067">ATP-binding</keyword>
<name>A0A9E7EL38_9LILI</name>
<dbReference type="PROSITE" id="PS50011">
    <property type="entry name" value="PROTEIN_KINASE_DOM"/>
    <property type="match status" value="1"/>
</dbReference>
<dbReference type="OrthoDB" id="2021148at2759"/>
<proteinExistence type="inferred from homology"/>
<evidence type="ECO:0000256" key="8">
    <source>
        <dbReference type="ARBA" id="ARBA00049003"/>
    </source>
</evidence>
<evidence type="ECO:0000256" key="5">
    <source>
        <dbReference type="ARBA" id="ARBA00022777"/>
    </source>
</evidence>
<feature type="compositionally biased region" description="Gly residues" evidence="12">
    <location>
        <begin position="167"/>
        <end position="184"/>
    </location>
</feature>
<dbReference type="PANTHER" id="PTHR45646">
    <property type="entry name" value="SERINE/THREONINE-PROTEIN KINASE DOA-RELATED"/>
    <property type="match status" value="1"/>
</dbReference>
<dbReference type="GO" id="GO:0004712">
    <property type="term" value="F:protein serine/threonine/tyrosine kinase activity"/>
    <property type="evidence" value="ECO:0007669"/>
    <property type="project" value="UniProtKB-EC"/>
</dbReference>
<feature type="binding site" evidence="11">
    <location>
        <position position="772"/>
    </location>
    <ligand>
        <name>ATP</name>
        <dbReference type="ChEBI" id="CHEBI:30616"/>
    </ligand>
</feature>
<evidence type="ECO:0000256" key="11">
    <source>
        <dbReference type="PROSITE-ProRule" id="PRU10141"/>
    </source>
</evidence>
<evidence type="ECO:0000256" key="12">
    <source>
        <dbReference type="SAM" id="MobiDB-lite"/>
    </source>
</evidence>
<evidence type="ECO:0000256" key="3">
    <source>
        <dbReference type="ARBA" id="ARBA00022679"/>
    </source>
</evidence>
<dbReference type="Pfam" id="PF00069">
    <property type="entry name" value="Pkinase"/>
    <property type="match status" value="1"/>
</dbReference>
<feature type="compositionally biased region" description="Basic and acidic residues" evidence="12">
    <location>
        <begin position="350"/>
        <end position="374"/>
    </location>
</feature>
<dbReference type="InterPro" id="IPR017441">
    <property type="entry name" value="Protein_kinase_ATP_BS"/>
</dbReference>
<evidence type="ECO:0000256" key="9">
    <source>
        <dbReference type="ARBA" id="ARBA00049308"/>
    </source>
</evidence>
<feature type="compositionally biased region" description="Polar residues" evidence="12">
    <location>
        <begin position="95"/>
        <end position="106"/>
    </location>
</feature>
<dbReference type="PANTHER" id="PTHR45646:SF7">
    <property type="entry name" value="SERINE_THREONINE-PROTEIN KINASE AFC2"/>
    <property type="match status" value="1"/>
</dbReference>
<gene>
    <name evidence="14" type="ORF">MUK42_05057</name>
</gene>
<dbReference type="Gene3D" id="3.30.200.20">
    <property type="entry name" value="Phosphorylase Kinase, domain 1"/>
    <property type="match status" value="1"/>
</dbReference>
<dbReference type="Pfam" id="PF06273">
    <property type="entry name" value="eIF-4B"/>
    <property type="match status" value="1"/>
</dbReference>
<feature type="compositionally biased region" description="Gly residues" evidence="12">
    <location>
        <begin position="197"/>
        <end position="210"/>
    </location>
</feature>
<evidence type="ECO:0000256" key="7">
    <source>
        <dbReference type="ARBA" id="ARBA00037966"/>
    </source>
</evidence>
<feature type="region of interest" description="Disordered" evidence="12">
    <location>
        <begin position="517"/>
        <end position="573"/>
    </location>
</feature>
<comment type="catalytic activity">
    <reaction evidence="8">
        <text>L-seryl-[protein] + ATP = O-phospho-L-seryl-[protein] + ADP + H(+)</text>
        <dbReference type="Rhea" id="RHEA:17989"/>
        <dbReference type="Rhea" id="RHEA-COMP:9863"/>
        <dbReference type="Rhea" id="RHEA-COMP:11604"/>
        <dbReference type="ChEBI" id="CHEBI:15378"/>
        <dbReference type="ChEBI" id="CHEBI:29999"/>
        <dbReference type="ChEBI" id="CHEBI:30616"/>
        <dbReference type="ChEBI" id="CHEBI:83421"/>
        <dbReference type="ChEBI" id="CHEBI:456216"/>
        <dbReference type="EC" id="2.7.12.1"/>
    </reaction>
</comment>
<sequence length="1065" mass="117450">MRAPLGPAQESGWPPFSRSSSPSHGSTGAPARSLPSFLHPSPNPSHPVPGGMSKAWGGVGAWALDAERAEAEELEREAAEPPPVSSLLAGEPVQSFPSLKEATSSRQQKKKKPVALSLAQFNAGNFGGAGGGRRDLSFESKGLTPDEMLRLPTGPRERSQEEIEYGRLGGGFRSYGGGGGGPRGGFASHRAEDGDGSWTGAGGGRRGYGGFHDEQRRGPPAGALDFDQPSRADEADNWGSGKKSFVPPLSEGGRRDSYSSLGSGGGSSRADDIDNWSTAKKPLPSKYPSFGSGFGDSRALSDSDRWGRSGEGLIRNDQGRPKLVLDPPKKNADAPTEPARTRPSPFGTARPREDVLADKGLDWRRMESEIEIRKTSRPTSSHSSRPSSAQSSRPVSPGVQSAAPAAEITVKSGPRVNPFGNAKPREILLQEKGIDWRKIDMELERRSVARSETDEEKLLREEIDYLKLLTKETEGDLNGEFTKLSSEELSRLYEEIAGKEKDLELLAHQLDDKVRFGQKTTASIRPGSGAGRSDASSTRPPSRSGMSEGSRSIESVDRPLSRGGTGDAWVKPLDDRRAFQGGRDRGFFDGRNGDSMDFDATLFGLDEIDQMLAPGSLCWNSILSSSPFFSAPDSCSTAMEMERVAEFPYAHMDRRPRKRPRVGWEAAQHPRAQIGMLCGQEVGDVTSLISSTAPSDHTCSSLYSKGVARNASPPWREDDKDGHYMFAVGDNLTSRYKIYSKIGEGTFGQVLECWDREKKEMVAIKIVRSIKKYREAAMIEVDVLQHLGKHDKTGSRCVQIRNWFDYRNHICIVFEKLGPSLYDFLRKNAYRPFPIDLVREIGRQLLESVAFMHDLHLIHTDLKPENILFVSPEYIKVSEYKDGSFSKRLPKSSAIKLIDLGSATYDRKDHTYIVSTRHYRAPEVILGLGWSYPCDMWSVGCILVELCSGEALFQTHENLEHMAMMERVLGPLPQHMLKRADRHAAEKYVRRGRLNWPEGAASRESIKAVQKLPRLQNIVMQHVDHSAGDAIGLLQGLLRYEPSERMTAREALGHPFFSAGNRRRY</sequence>
<dbReference type="EMBL" id="CP097503">
    <property type="protein sequence ID" value="URD78117.1"/>
    <property type="molecule type" value="Genomic_DNA"/>
</dbReference>
<dbReference type="GO" id="GO:0003743">
    <property type="term" value="F:translation initiation factor activity"/>
    <property type="evidence" value="ECO:0007669"/>
    <property type="project" value="InterPro"/>
</dbReference>
<feature type="compositionally biased region" description="Low complexity" evidence="12">
    <location>
        <begin position="11"/>
        <end position="30"/>
    </location>
</feature>
<dbReference type="CDD" id="cd14134">
    <property type="entry name" value="PKc_CLK"/>
    <property type="match status" value="1"/>
</dbReference>
<dbReference type="InterPro" id="IPR051175">
    <property type="entry name" value="CLK_kinases"/>
</dbReference>
<dbReference type="Proteomes" id="UP001055439">
    <property type="component" value="Chromosome 10"/>
</dbReference>
<evidence type="ECO:0000256" key="6">
    <source>
        <dbReference type="ARBA" id="ARBA00022840"/>
    </source>
</evidence>
<dbReference type="FunFam" id="1.10.510.10:FF:000612">
    <property type="entry name" value="Serine/threonine-protein kinase AFC2"/>
    <property type="match status" value="1"/>
</dbReference>
<keyword evidence="2" id="KW-0723">Serine/threonine-protein kinase</keyword>
<feature type="compositionally biased region" description="Basic and acidic residues" evidence="12">
    <location>
        <begin position="299"/>
        <end position="308"/>
    </location>
</feature>
<dbReference type="GO" id="GO:0005524">
    <property type="term" value="F:ATP binding"/>
    <property type="evidence" value="ECO:0007669"/>
    <property type="project" value="UniProtKB-UniRule"/>
</dbReference>
<dbReference type="Gene3D" id="1.10.510.10">
    <property type="entry name" value="Transferase(Phosphotransferase) domain 1"/>
    <property type="match status" value="1"/>
</dbReference>
<organism evidence="14 15">
    <name type="scientific">Musa troglodytarum</name>
    <name type="common">fe'i banana</name>
    <dbReference type="NCBI Taxonomy" id="320322"/>
    <lineage>
        <taxon>Eukaryota</taxon>
        <taxon>Viridiplantae</taxon>
        <taxon>Streptophyta</taxon>
        <taxon>Embryophyta</taxon>
        <taxon>Tracheophyta</taxon>
        <taxon>Spermatophyta</taxon>
        <taxon>Magnoliopsida</taxon>
        <taxon>Liliopsida</taxon>
        <taxon>Zingiberales</taxon>
        <taxon>Musaceae</taxon>
        <taxon>Musa</taxon>
    </lineage>
</organism>
<accession>A0A9E7EL38</accession>
<comment type="catalytic activity">
    <reaction evidence="10">
        <text>L-tyrosyl-[protein] + ATP = O-phospho-L-tyrosyl-[protein] + ADP + H(+)</text>
        <dbReference type="Rhea" id="RHEA:10596"/>
        <dbReference type="Rhea" id="RHEA-COMP:10136"/>
        <dbReference type="Rhea" id="RHEA-COMP:20101"/>
        <dbReference type="ChEBI" id="CHEBI:15378"/>
        <dbReference type="ChEBI" id="CHEBI:30616"/>
        <dbReference type="ChEBI" id="CHEBI:46858"/>
        <dbReference type="ChEBI" id="CHEBI:61978"/>
        <dbReference type="ChEBI" id="CHEBI:456216"/>
        <dbReference type="EC" id="2.7.12.1"/>
    </reaction>
</comment>
<feature type="compositionally biased region" description="Basic and acidic residues" evidence="12">
    <location>
        <begin position="155"/>
        <end position="165"/>
    </location>
</feature>
<dbReference type="SUPFAM" id="SSF56112">
    <property type="entry name" value="Protein kinase-like (PK-like)"/>
    <property type="match status" value="1"/>
</dbReference>
<dbReference type="FunFam" id="3.30.200.20:FF:000463">
    <property type="entry name" value="Serine/threonine-protein kinase AFC2"/>
    <property type="match status" value="1"/>
</dbReference>
<dbReference type="InterPro" id="IPR008271">
    <property type="entry name" value="Ser/Thr_kinase_AS"/>
</dbReference>
<evidence type="ECO:0000256" key="4">
    <source>
        <dbReference type="ARBA" id="ARBA00022741"/>
    </source>
</evidence>
<feature type="domain" description="Protein kinase" evidence="13">
    <location>
        <begin position="736"/>
        <end position="1057"/>
    </location>
</feature>
<evidence type="ECO:0000256" key="10">
    <source>
        <dbReference type="ARBA" id="ARBA00051680"/>
    </source>
</evidence>
<feature type="region of interest" description="Disordered" evidence="12">
    <location>
        <begin position="1"/>
        <end position="423"/>
    </location>
</feature>
<feature type="compositionally biased region" description="Polar residues" evidence="12">
    <location>
        <begin position="534"/>
        <end position="553"/>
    </location>
</feature>
<comment type="catalytic activity">
    <reaction evidence="9">
        <text>L-threonyl-[protein] + ATP = O-phospho-L-threonyl-[protein] + ADP + H(+)</text>
        <dbReference type="Rhea" id="RHEA:46608"/>
        <dbReference type="Rhea" id="RHEA-COMP:11060"/>
        <dbReference type="Rhea" id="RHEA-COMP:11605"/>
        <dbReference type="ChEBI" id="CHEBI:15378"/>
        <dbReference type="ChEBI" id="CHEBI:30013"/>
        <dbReference type="ChEBI" id="CHEBI:30616"/>
        <dbReference type="ChEBI" id="CHEBI:61977"/>
        <dbReference type="ChEBI" id="CHEBI:456216"/>
        <dbReference type="EC" id="2.7.12.1"/>
    </reaction>
</comment>
<evidence type="ECO:0000256" key="2">
    <source>
        <dbReference type="ARBA" id="ARBA00022527"/>
    </source>
</evidence>
<evidence type="ECO:0000259" key="13">
    <source>
        <dbReference type="PROSITE" id="PS50011"/>
    </source>
</evidence>
<dbReference type="SMART" id="SM00220">
    <property type="entry name" value="S_TKc"/>
    <property type="match status" value="1"/>
</dbReference>
<keyword evidence="4 11" id="KW-0547">Nucleotide-binding</keyword>
<protein>
    <recommendedName>
        <fullName evidence="1">dual-specificity kinase</fullName>
        <ecNumber evidence="1">2.7.12.1</ecNumber>
    </recommendedName>
</protein>
<dbReference type="PROSITE" id="PS00107">
    <property type="entry name" value="PROTEIN_KINASE_ATP"/>
    <property type="match status" value="1"/>
</dbReference>
<keyword evidence="15" id="KW-1185">Reference proteome</keyword>
<reference evidence="14" key="1">
    <citation type="submission" date="2022-05" db="EMBL/GenBank/DDBJ databases">
        <title>The Musa troglodytarum L. genome provides insights into the mechanism of non-climacteric behaviour and enrichment of carotenoids.</title>
        <authorList>
            <person name="Wang J."/>
        </authorList>
    </citation>
    <scope>NUCLEOTIDE SEQUENCE</scope>
    <source>
        <tissue evidence="14">Leaf</tissue>
    </source>
</reference>
<feature type="compositionally biased region" description="Basic and acidic residues" evidence="12">
    <location>
        <begin position="65"/>
        <end position="79"/>
    </location>
</feature>
<dbReference type="InterPro" id="IPR010433">
    <property type="entry name" value="EIF-4B_pln"/>
</dbReference>
<dbReference type="EC" id="2.7.12.1" evidence="1"/>
<dbReference type="GO" id="GO:0005634">
    <property type="term" value="C:nucleus"/>
    <property type="evidence" value="ECO:0007669"/>
    <property type="project" value="TreeGrafter"/>
</dbReference>
<keyword evidence="3" id="KW-0808">Transferase</keyword>
<feature type="compositionally biased region" description="Low complexity" evidence="12">
    <location>
        <begin position="377"/>
        <end position="397"/>
    </location>
</feature>
<dbReference type="InterPro" id="IPR011009">
    <property type="entry name" value="Kinase-like_dom_sf"/>
</dbReference>